<feature type="signal peptide" evidence="1">
    <location>
        <begin position="1"/>
        <end position="21"/>
    </location>
</feature>
<evidence type="ECO:0000313" key="3">
    <source>
        <dbReference type="Proteomes" id="UP000815325"/>
    </source>
</evidence>
<name>A0ABQ7H3D7_DUNSA</name>
<protein>
    <recommendedName>
        <fullName evidence="4">Secreted protein</fullName>
    </recommendedName>
</protein>
<keyword evidence="3" id="KW-1185">Reference proteome</keyword>
<evidence type="ECO:0008006" key="4">
    <source>
        <dbReference type="Google" id="ProtNLM"/>
    </source>
</evidence>
<evidence type="ECO:0000256" key="1">
    <source>
        <dbReference type="SAM" id="SignalP"/>
    </source>
</evidence>
<accession>A0ABQ7H3D7</accession>
<dbReference type="EMBL" id="MU069487">
    <property type="protein sequence ID" value="KAF5841382.1"/>
    <property type="molecule type" value="Genomic_DNA"/>
</dbReference>
<feature type="chain" id="PRO_5046810978" description="Secreted protein" evidence="1">
    <location>
        <begin position="22"/>
        <end position="76"/>
    </location>
</feature>
<dbReference type="Proteomes" id="UP000815325">
    <property type="component" value="Unassembled WGS sequence"/>
</dbReference>
<gene>
    <name evidence="2" type="ORF">DUNSADRAFT_13250</name>
</gene>
<keyword evidence="1" id="KW-0732">Signal</keyword>
<comment type="caution">
    <text evidence="2">The sequence shown here is derived from an EMBL/GenBank/DDBJ whole genome shotgun (WGS) entry which is preliminary data.</text>
</comment>
<reference evidence="2" key="1">
    <citation type="submission" date="2017-08" db="EMBL/GenBank/DDBJ databases">
        <authorList>
            <person name="Polle J.E."/>
            <person name="Barry K."/>
            <person name="Cushman J."/>
            <person name="Schmutz J."/>
            <person name="Tran D."/>
            <person name="Hathwaick L.T."/>
            <person name="Yim W.C."/>
            <person name="Jenkins J."/>
            <person name="Mckie-Krisberg Z.M."/>
            <person name="Prochnik S."/>
            <person name="Lindquist E."/>
            <person name="Dockter R.B."/>
            <person name="Adam C."/>
            <person name="Molina H."/>
            <person name="Bunkerborg J."/>
            <person name="Jin E."/>
            <person name="Buchheim M."/>
            <person name="Magnuson J."/>
        </authorList>
    </citation>
    <scope>NUCLEOTIDE SEQUENCE</scope>
    <source>
        <strain evidence="2">CCAP 19/18</strain>
    </source>
</reference>
<sequence length="76" mass="8479">MVWLQGVEMRVVLSMITGARACVCRCSCWDSCVGFVHGCEPGFQLDSLNSASPWLLSRGDLLWELGMMHARTWLSS</sequence>
<organism evidence="2 3">
    <name type="scientific">Dunaliella salina</name>
    <name type="common">Green alga</name>
    <name type="synonym">Protococcus salinus</name>
    <dbReference type="NCBI Taxonomy" id="3046"/>
    <lineage>
        <taxon>Eukaryota</taxon>
        <taxon>Viridiplantae</taxon>
        <taxon>Chlorophyta</taxon>
        <taxon>core chlorophytes</taxon>
        <taxon>Chlorophyceae</taxon>
        <taxon>CS clade</taxon>
        <taxon>Chlamydomonadales</taxon>
        <taxon>Dunaliellaceae</taxon>
        <taxon>Dunaliella</taxon>
    </lineage>
</organism>
<evidence type="ECO:0000313" key="2">
    <source>
        <dbReference type="EMBL" id="KAF5841382.1"/>
    </source>
</evidence>
<proteinExistence type="predicted"/>